<comment type="caution">
    <text evidence="10">The sequence shown here is derived from an EMBL/GenBank/DDBJ whole genome shotgun (WGS) entry which is preliminary data.</text>
</comment>
<keyword evidence="6 9" id="KW-0378">Hydrolase</keyword>
<evidence type="ECO:0000256" key="7">
    <source>
        <dbReference type="ARBA" id="ARBA00022842"/>
    </source>
</evidence>
<keyword evidence="11" id="KW-1185">Reference proteome</keyword>
<evidence type="ECO:0000256" key="5">
    <source>
        <dbReference type="ARBA" id="ARBA00022759"/>
    </source>
</evidence>
<proteinExistence type="inferred from homology"/>
<keyword evidence="4 9" id="KW-0479">Metal-binding</keyword>
<dbReference type="SUPFAM" id="SSF143430">
    <property type="entry name" value="TTP0101/SSO1404-like"/>
    <property type="match status" value="1"/>
</dbReference>
<keyword evidence="5 9" id="KW-0255">Endonuclease</keyword>
<keyword evidence="8 9" id="KW-0051">Antiviral defense</keyword>
<evidence type="ECO:0000313" key="11">
    <source>
        <dbReference type="Proteomes" id="UP001142810"/>
    </source>
</evidence>
<dbReference type="Gene3D" id="3.30.70.240">
    <property type="match status" value="1"/>
</dbReference>
<evidence type="ECO:0000256" key="8">
    <source>
        <dbReference type="ARBA" id="ARBA00023118"/>
    </source>
</evidence>
<reference evidence="10" key="1">
    <citation type="submission" date="2022-11" db="EMBL/GenBank/DDBJ databases">
        <title>Alteromonas sp. nov., isolated from sea water of the Qingdao.</title>
        <authorList>
            <person name="Wang Q."/>
        </authorList>
    </citation>
    <scope>NUCLEOTIDE SEQUENCE</scope>
    <source>
        <strain evidence="10">ASW11-7</strain>
    </source>
</reference>
<protein>
    <recommendedName>
        <fullName evidence="9">CRISPR-associated endoribonuclease Cas2</fullName>
        <ecNumber evidence="9">3.1.-.-</ecNumber>
    </recommendedName>
</protein>
<keyword evidence="3 9" id="KW-0540">Nuclease</keyword>
<dbReference type="CDD" id="cd09725">
    <property type="entry name" value="Cas2_I_II_III"/>
    <property type="match status" value="1"/>
</dbReference>
<dbReference type="InterPro" id="IPR019199">
    <property type="entry name" value="Virulence_VapD/CRISPR_Cas2"/>
</dbReference>
<dbReference type="HAMAP" id="MF_01471">
    <property type="entry name" value="Cas2"/>
    <property type="match status" value="1"/>
</dbReference>
<dbReference type="Proteomes" id="UP001142810">
    <property type="component" value="Unassembled WGS sequence"/>
</dbReference>
<evidence type="ECO:0000256" key="9">
    <source>
        <dbReference type="HAMAP-Rule" id="MF_01471"/>
    </source>
</evidence>
<evidence type="ECO:0000256" key="2">
    <source>
        <dbReference type="ARBA" id="ARBA00009959"/>
    </source>
</evidence>
<feature type="binding site" evidence="9">
    <location>
        <position position="11"/>
    </location>
    <ligand>
        <name>Mg(2+)</name>
        <dbReference type="ChEBI" id="CHEBI:18420"/>
        <note>catalytic</note>
    </ligand>
</feature>
<comment type="function">
    <text evidence="9">CRISPR (clustered regularly interspaced short palindromic repeat), is an adaptive immune system that provides protection against mobile genetic elements (viruses, transposable elements and conjugative plasmids). CRISPR clusters contain sequences complementary to antecedent mobile elements and target invading nucleic acids. CRISPR clusters are transcribed and processed into CRISPR RNA (crRNA). Functions as a ssRNA-specific endoribonuclease. Involved in the integration of spacer DNA into the CRISPR cassette.</text>
</comment>
<evidence type="ECO:0000256" key="6">
    <source>
        <dbReference type="ARBA" id="ARBA00022801"/>
    </source>
</evidence>
<dbReference type="GO" id="GO:0004519">
    <property type="term" value="F:endonuclease activity"/>
    <property type="evidence" value="ECO:0007669"/>
    <property type="project" value="UniProtKB-KW"/>
</dbReference>
<sequence>MHKATYLIAYDIASTPIRNKVFKLLSTSGFALQASVFVMWDYRQNMVATINKISEVINENEDKCLCVTLNSAGYTHSQVPEFAGITLTHSQALVDVLLNGSNKSNEKVDQ</sequence>
<name>A0ABT3PA60_9ALTE</name>
<dbReference type="Pfam" id="PF09827">
    <property type="entry name" value="CRISPR_Cas2"/>
    <property type="match status" value="1"/>
</dbReference>
<dbReference type="RefSeq" id="WP_265618384.1">
    <property type="nucleotide sequence ID" value="NZ_JAPFRD010000011.1"/>
</dbReference>
<evidence type="ECO:0000256" key="1">
    <source>
        <dbReference type="ARBA" id="ARBA00001946"/>
    </source>
</evidence>
<comment type="subunit">
    <text evidence="9">Homodimer, forms a heterotetramer with a Cas1 homodimer.</text>
</comment>
<organism evidence="10 11">
    <name type="scientific">Alteromonas aquimaris</name>
    <dbReference type="NCBI Taxonomy" id="2998417"/>
    <lineage>
        <taxon>Bacteria</taxon>
        <taxon>Pseudomonadati</taxon>
        <taxon>Pseudomonadota</taxon>
        <taxon>Gammaproteobacteria</taxon>
        <taxon>Alteromonadales</taxon>
        <taxon>Alteromonadaceae</taxon>
        <taxon>Alteromonas/Salinimonas group</taxon>
        <taxon>Alteromonas</taxon>
    </lineage>
</organism>
<evidence type="ECO:0000256" key="4">
    <source>
        <dbReference type="ARBA" id="ARBA00022723"/>
    </source>
</evidence>
<dbReference type="EC" id="3.1.-.-" evidence="9"/>
<dbReference type="EMBL" id="JAPFRD010000011">
    <property type="protein sequence ID" value="MCW8109594.1"/>
    <property type="molecule type" value="Genomic_DNA"/>
</dbReference>
<comment type="cofactor">
    <cofactor evidence="1 9">
        <name>Mg(2+)</name>
        <dbReference type="ChEBI" id="CHEBI:18420"/>
    </cofactor>
</comment>
<evidence type="ECO:0000313" key="10">
    <source>
        <dbReference type="EMBL" id="MCW8109594.1"/>
    </source>
</evidence>
<keyword evidence="7 9" id="KW-0460">Magnesium</keyword>
<comment type="similarity">
    <text evidence="2 9">Belongs to the CRISPR-associated endoribonuclease Cas2 protein family.</text>
</comment>
<dbReference type="InterPro" id="IPR021127">
    <property type="entry name" value="CRISPR_associated_Cas2"/>
</dbReference>
<evidence type="ECO:0000256" key="3">
    <source>
        <dbReference type="ARBA" id="ARBA00022722"/>
    </source>
</evidence>
<accession>A0ABT3PA60</accession>
<gene>
    <name evidence="9" type="primary">cas2</name>
    <name evidence="10" type="ORF">OPS25_13880</name>
</gene>